<proteinExistence type="predicted"/>
<feature type="domain" description="DUF2383" evidence="1">
    <location>
        <begin position="11"/>
        <end position="115"/>
    </location>
</feature>
<reference evidence="2" key="1">
    <citation type="submission" date="2021-01" db="EMBL/GenBank/DDBJ databases">
        <title>Modified the classification status of verrucomicrobia.</title>
        <authorList>
            <person name="Feng X."/>
        </authorList>
    </citation>
    <scope>NUCLEOTIDE SEQUENCE</scope>
    <source>
        <strain evidence="2">KCTC 12986</strain>
    </source>
</reference>
<name>A0A934RQ19_9BACT</name>
<dbReference type="Gene3D" id="1.20.1260.10">
    <property type="match status" value="1"/>
</dbReference>
<gene>
    <name evidence="2" type="ORF">JIN78_00040</name>
</gene>
<protein>
    <submittedName>
        <fullName evidence="2">DUF2383 domain-containing protein</fullName>
    </submittedName>
</protein>
<dbReference type="EMBL" id="JAENIO010000001">
    <property type="protein sequence ID" value="MBK1832431.1"/>
    <property type="molecule type" value="Genomic_DNA"/>
</dbReference>
<evidence type="ECO:0000313" key="3">
    <source>
        <dbReference type="Proteomes" id="UP000604083"/>
    </source>
</evidence>
<dbReference type="InterPro" id="IPR012347">
    <property type="entry name" value="Ferritin-like"/>
</dbReference>
<dbReference type="RefSeq" id="WP_200389868.1">
    <property type="nucleotide sequence ID" value="NZ_JAENIO010000001.1"/>
</dbReference>
<dbReference type="Proteomes" id="UP000604083">
    <property type="component" value="Unassembled WGS sequence"/>
</dbReference>
<dbReference type="Pfam" id="PF09537">
    <property type="entry name" value="DUF2383"/>
    <property type="match status" value="1"/>
</dbReference>
<comment type="caution">
    <text evidence="2">The sequence shown here is derived from an EMBL/GenBank/DDBJ whole genome shotgun (WGS) entry which is preliminary data.</text>
</comment>
<evidence type="ECO:0000259" key="1">
    <source>
        <dbReference type="Pfam" id="PF09537"/>
    </source>
</evidence>
<keyword evidence="3" id="KW-1185">Reference proteome</keyword>
<accession>A0A934RQ19</accession>
<dbReference type="InterPro" id="IPR019052">
    <property type="entry name" value="DUF2383"/>
</dbReference>
<sequence length="149" mass="16405">MTETILNRDCIRACNELLRGEISAVETYGTAIDKFKDEPEVATLIQIRDGHRASVQTLTENVRSMGGQPDHDSGAWGTFANAVQSASALFGENAALTSLINGEEHGIHEYESALNSDDVMTECKAMIRSELLPRLLENKATLEQLRDRV</sequence>
<organism evidence="2 3">
    <name type="scientific">Roseibacillus ishigakijimensis</name>
    <dbReference type="NCBI Taxonomy" id="454146"/>
    <lineage>
        <taxon>Bacteria</taxon>
        <taxon>Pseudomonadati</taxon>
        <taxon>Verrucomicrobiota</taxon>
        <taxon>Verrucomicrobiia</taxon>
        <taxon>Verrucomicrobiales</taxon>
        <taxon>Verrucomicrobiaceae</taxon>
        <taxon>Roseibacillus</taxon>
    </lineage>
</organism>
<dbReference type="AlphaFoldDB" id="A0A934RQ19"/>
<evidence type="ECO:0000313" key="2">
    <source>
        <dbReference type="EMBL" id="MBK1832431.1"/>
    </source>
</evidence>
<dbReference type="CDD" id="cd00657">
    <property type="entry name" value="Ferritin_like"/>
    <property type="match status" value="1"/>
</dbReference>